<comment type="caution">
    <text evidence="1">The sequence shown here is derived from an EMBL/GenBank/DDBJ whole genome shotgun (WGS) entry which is preliminary data.</text>
</comment>
<accession>A0ABQ8LBN5</accession>
<sequence length="181" mass="20599">MAKFALHNIRKIRPFLTEQATQLLVQALVISRLDYCNALLAGLPSCTIKPLQMIQNAAARLVFNEPKRAHVTPLFITLHWLPVPAHIKFKTLMVAYRTAIGSAPAYLHSLLPIYTPSRSLRSTSERHLVVPLQRGTKSLSRTFSYTVPVWWNDLPTAIRNANSLTAFKRLLKTHLFRNYLT</sequence>
<reference evidence="1 2" key="1">
    <citation type="submission" date="2022-01" db="EMBL/GenBank/DDBJ databases">
        <title>A high-quality chromosome-level genome assembly of rohu carp, Labeo rohita.</title>
        <authorList>
            <person name="Arick M.A. II"/>
            <person name="Hsu C.-Y."/>
            <person name="Magbanua Z."/>
            <person name="Pechanova O."/>
            <person name="Grover C."/>
            <person name="Miller E."/>
            <person name="Thrash A."/>
            <person name="Ezzel L."/>
            <person name="Alam S."/>
            <person name="Benzie J."/>
            <person name="Hamilton M."/>
            <person name="Karsi A."/>
            <person name="Lawrence M.L."/>
            <person name="Peterson D.G."/>
        </authorList>
    </citation>
    <scope>NUCLEOTIDE SEQUENCE [LARGE SCALE GENOMIC DNA]</scope>
    <source>
        <strain evidence="2">BAU-BD-2019</strain>
        <tissue evidence="1">Blood</tissue>
    </source>
</reference>
<dbReference type="EMBL" id="JACTAM010000025">
    <property type="protein sequence ID" value="KAI2648152.1"/>
    <property type="molecule type" value="Genomic_DNA"/>
</dbReference>
<protein>
    <submittedName>
        <fullName evidence="1">Solute carrier family 13 member 1</fullName>
    </submittedName>
</protein>
<keyword evidence="2" id="KW-1185">Reference proteome</keyword>
<dbReference type="Proteomes" id="UP000830375">
    <property type="component" value="Unassembled WGS sequence"/>
</dbReference>
<evidence type="ECO:0000313" key="1">
    <source>
        <dbReference type="EMBL" id="KAI2648152.1"/>
    </source>
</evidence>
<evidence type="ECO:0000313" key="2">
    <source>
        <dbReference type="Proteomes" id="UP000830375"/>
    </source>
</evidence>
<name>A0ABQ8LBN5_LABRO</name>
<proteinExistence type="predicted"/>
<organism evidence="1 2">
    <name type="scientific">Labeo rohita</name>
    <name type="common">Indian major carp</name>
    <name type="synonym">Cyprinus rohita</name>
    <dbReference type="NCBI Taxonomy" id="84645"/>
    <lineage>
        <taxon>Eukaryota</taxon>
        <taxon>Metazoa</taxon>
        <taxon>Chordata</taxon>
        <taxon>Craniata</taxon>
        <taxon>Vertebrata</taxon>
        <taxon>Euteleostomi</taxon>
        <taxon>Actinopterygii</taxon>
        <taxon>Neopterygii</taxon>
        <taxon>Teleostei</taxon>
        <taxon>Ostariophysi</taxon>
        <taxon>Cypriniformes</taxon>
        <taxon>Cyprinidae</taxon>
        <taxon>Labeoninae</taxon>
        <taxon>Labeonini</taxon>
        <taxon>Labeo</taxon>
    </lineage>
</organism>
<gene>
    <name evidence="1" type="ORF">H4Q32_018170</name>
</gene>